<dbReference type="InterPro" id="IPR029002">
    <property type="entry name" value="PLPC/GPLD1"/>
</dbReference>
<evidence type="ECO:0000313" key="3">
    <source>
        <dbReference type="Proteomes" id="UP000297975"/>
    </source>
</evidence>
<organism evidence="2 3">
    <name type="scientific">Filobacillus milosensis</name>
    <dbReference type="NCBI Taxonomy" id="94137"/>
    <lineage>
        <taxon>Bacteria</taxon>
        <taxon>Bacillati</taxon>
        <taxon>Bacillota</taxon>
        <taxon>Bacilli</taxon>
        <taxon>Bacillales</taxon>
        <taxon>Bacillaceae</taxon>
        <taxon>Filobacillus</taxon>
    </lineage>
</organism>
<keyword evidence="3" id="KW-1185">Reference proteome</keyword>
<sequence length="304" mass="35665">MPNVWTHILFCEDVMEYIEISDRIRENEAYLNLGAQGPDPFFYHNPWPWTKHSNINDLGLIMHKRKCGVVLRDMIEGAKAGTDEAKAYTLGFITHHILDRVTHPYIHYKAGYKGYDHQKLETIIDTLMMWTFRNMKTWENPVNRQIDLGPEANPYLSVMMEKIIQEHFGDDVNFEEGFFNQSYRDMKLVLRIVYDPHGWKTKYLSKIIPPISHRPITEITDFLNERNDVWHHSATQEPSTDSFIDLYKHAREEAVSLVSAIIQYWNTSLDEDRYTMLDLLGDVSYDTGRPLSEGFENKYAEPVV</sequence>
<feature type="domain" description="Phospholipase C/D" evidence="1">
    <location>
        <begin position="6"/>
        <end position="137"/>
    </location>
</feature>
<dbReference type="EMBL" id="SOPW01000026">
    <property type="protein sequence ID" value="TFB13366.1"/>
    <property type="molecule type" value="Genomic_DNA"/>
</dbReference>
<dbReference type="Pfam" id="PF00882">
    <property type="entry name" value="Zn_dep_PLPC"/>
    <property type="match status" value="1"/>
</dbReference>
<evidence type="ECO:0000313" key="2">
    <source>
        <dbReference type="EMBL" id="TFB13366.1"/>
    </source>
</evidence>
<dbReference type="AlphaFoldDB" id="A0A4Y8IED6"/>
<dbReference type="Proteomes" id="UP000297975">
    <property type="component" value="Unassembled WGS sequence"/>
</dbReference>
<dbReference type="OrthoDB" id="9810528at2"/>
<reference evidence="2 3" key="1">
    <citation type="submission" date="2019-03" db="EMBL/GenBank/DDBJ databases">
        <authorList>
            <person name="He R.-H."/>
        </authorList>
    </citation>
    <scope>NUCLEOTIDE SEQUENCE [LARGE SCALE GENOMIC DNA]</scope>
    <source>
        <strain evidence="3">SH 714</strain>
    </source>
</reference>
<comment type="caution">
    <text evidence="2">The sequence shown here is derived from an EMBL/GenBank/DDBJ whole genome shotgun (WGS) entry which is preliminary data.</text>
</comment>
<proteinExistence type="predicted"/>
<accession>A0A4Y8IED6</accession>
<dbReference type="RefSeq" id="WP_134341507.1">
    <property type="nucleotide sequence ID" value="NZ_SOPW01000026.1"/>
</dbReference>
<name>A0A4Y8IED6_9BACI</name>
<evidence type="ECO:0000259" key="1">
    <source>
        <dbReference type="Pfam" id="PF00882"/>
    </source>
</evidence>
<protein>
    <recommendedName>
        <fullName evidence="1">Phospholipase C/D domain-containing protein</fullName>
    </recommendedName>
</protein>
<gene>
    <name evidence="2" type="ORF">E3U55_16100</name>
</gene>